<dbReference type="InterPro" id="IPR050358">
    <property type="entry name" value="RSE1/DDB1/CFT1"/>
</dbReference>
<dbReference type="FunFam" id="2.130.10.10:FF:000100">
    <property type="entry name" value="Cleavage and polyadenylation specificity factor subunit 1"/>
    <property type="match status" value="1"/>
</dbReference>
<dbReference type="InterPro" id="IPR007122">
    <property type="entry name" value="Villin/Gelsolin"/>
</dbReference>
<dbReference type="Gene3D" id="2.130.10.10">
    <property type="entry name" value="YVTN repeat-like/Quinoprotein amine dehydrogenase"/>
    <property type="match status" value="2"/>
</dbReference>
<dbReference type="Pfam" id="PF23726">
    <property type="entry name" value="Beta-prop_RSE1_2nd"/>
    <property type="match status" value="2"/>
</dbReference>
<sequence length="1167" mass="130635">MGRFPPPVPPVKSGGGPRLHGVPLKAALKERLTQRSEEFLNPRPASSYGELRLQLVPVPKDQQGVFYDGDSYIVYAASEYGQHVGPGTKCTSQDESAVAAFKTVELDDFLGGTPVQHREVRGNESPRFRSYFKQQGIRIMLGGVESGLKTINNNVEPRLFRVKGRRCPLLTQMPGVAWEYFNSGDVFIIDTKDVVFVWSGRSANSMEKLQAAKDSYIIDNGPYHIWVWVGKNASSKERVEAMRNAHGFLKKKNYPSNCGVTRVVDGGEPVEFKVLFVTWQEDVRLLLSARPPAKNGSVNAVKHVPLKIDASVLHSDLKLAAQEQLLDDGTGSLQVWKIGANSLVETNNKNKHILHSAESYIIKYSSQNAGRRDKCTCESSFTQHHFLNKCLCVQVQEGVKMSLDGVQVCFLAPDRLVMSLRTGELFVLTLLADSMRSIQNFHFQKAAASVLTTSVCDSLLNIGPCSNVSMGEPAFLSEEFNNNPNPDIELVTSSGYGKNGALCVLQRSIRPQVATTFVLHGCTNMWTVFGSKPEVIGDSKEATHSFMIMSQKEATMILQTGKEINELDHSGFNTREPTIFSGNLGNNKYIVQVSTMGVRLLHGSESIQHLPIDLGSPLVTASSADPFVMCLAGDGQIIVLTLKETRSSGKLVAHLVVTKPKIPTVFVCGNNPHWVFLTGRGELRMHPMNIDGPISCFAAFHNVNCPQGFLYFNKKNELRICVLPTHLSYDAAWPVRKVPLRCTVHFVTYHLESKTYCIVTSVAEPTKEYYKFNGEDKELSVEDSKDDRFMFPLCEKFSVSLFSPVSWEIIPNTKMDLDDWEHVTCLKNVSLAYEGTRSGLKGYISLGTNYNYSEDITSRGRIWLFDIIDVVPEPGQPLTKNRIKMVYNKDQKGPITAITHVVGFLVSAVGQKIYIWQLKDNDLVGVAFIDTQVYIHQLLSIKSLILVADVYKSIVLLRFQEEYRTLSLVSRDFRPTEVFAVDFLIDNSTLGFLVSDRDKNLILYMYQPLALESFGGQKLLRKADFHLGQHVNSFFRIKCRTSEIDREKKHLAGADKRHVTMFATLDGAIGYQLPLPEKTYRRLLMLQNLLVTCVPHTAGLNPRGYRMYKSAVKTLGNQVRGVIDGELVWHFLALSMTQRTEIARKIGTKVDELLEDMFDIEMLTANF</sequence>
<dbReference type="InterPro" id="IPR029006">
    <property type="entry name" value="ADF-H/Gelsolin-like_dom_sf"/>
</dbReference>
<evidence type="ECO:0000259" key="4">
    <source>
        <dbReference type="Pfam" id="PF23726"/>
    </source>
</evidence>
<dbReference type="PANTHER" id="PTHR10644">
    <property type="entry name" value="DNA REPAIR/RNA PROCESSING CPSF FAMILY"/>
    <property type="match status" value="1"/>
</dbReference>
<evidence type="ECO:0000313" key="5">
    <source>
        <dbReference type="EMBL" id="CAB0020633.1"/>
    </source>
</evidence>
<dbReference type="InterPro" id="IPR015943">
    <property type="entry name" value="WD40/YVTN_repeat-like_dom_sf"/>
</dbReference>
<gene>
    <name evidence="5" type="ORF">NTEN_LOCUS24205</name>
</gene>
<dbReference type="Gene3D" id="3.40.20.10">
    <property type="entry name" value="Severin"/>
    <property type="match status" value="3"/>
</dbReference>
<feature type="domain" description="Gelsolin-like" evidence="2">
    <location>
        <begin position="54"/>
        <end position="129"/>
    </location>
</feature>
<evidence type="ECO:0000259" key="2">
    <source>
        <dbReference type="Pfam" id="PF00626"/>
    </source>
</evidence>
<dbReference type="SMART" id="SM00262">
    <property type="entry name" value="GEL"/>
    <property type="match status" value="2"/>
</dbReference>
<evidence type="ECO:0000259" key="3">
    <source>
        <dbReference type="Pfam" id="PF03178"/>
    </source>
</evidence>
<proteinExistence type="predicted"/>
<dbReference type="OrthoDB" id="6109at2759"/>
<dbReference type="GO" id="GO:0003676">
    <property type="term" value="F:nucleic acid binding"/>
    <property type="evidence" value="ECO:0007669"/>
    <property type="project" value="InterPro"/>
</dbReference>
<reference evidence="5 6" key="1">
    <citation type="submission" date="2020-02" db="EMBL/GenBank/DDBJ databases">
        <authorList>
            <person name="Ferguson B K."/>
        </authorList>
    </citation>
    <scope>NUCLEOTIDE SEQUENCE [LARGE SCALE GENOMIC DNA]</scope>
</reference>
<accession>A0A6H5HUE1</accession>
<dbReference type="FunFam" id="2.130.10.10:FF:002223">
    <property type="entry name" value="Cleavage and polyadenylation specific factor 1"/>
    <property type="match status" value="1"/>
</dbReference>
<feature type="domain" description="RSE1/DDB1/CPSF1 C-terminal" evidence="3">
    <location>
        <begin position="796"/>
        <end position="1132"/>
    </location>
</feature>
<dbReference type="EMBL" id="CADCXU010035423">
    <property type="protein sequence ID" value="CAB0020633.1"/>
    <property type="molecule type" value="Genomic_DNA"/>
</dbReference>
<keyword evidence="6" id="KW-1185">Reference proteome</keyword>
<feature type="compositionally biased region" description="Pro residues" evidence="1">
    <location>
        <begin position="1"/>
        <end position="10"/>
    </location>
</feature>
<feature type="domain" description="Gelsolin-like" evidence="2">
    <location>
        <begin position="176"/>
        <end position="212"/>
    </location>
</feature>
<feature type="domain" description="Gelsolin-like" evidence="2">
    <location>
        <begin position="213"/>
        <end position="272"/>
    </location>
</feature>
<feature type="domain" description="RSE1/DDB1/CPSF1 second beta-propeller" evidence="4">
    <location>
        <begin position="663"/>
        <end position="723"/>
    </location>
</feature>
<dbReference type="Pfam" id="PF00626">
    <property type="entry name" value="Gelsolin"/>
    <property type="match status" value="3"/>
</dbReference>
<feature type="region of interest" description="Disordered" evidence="1">
    <location>
        <begin position="1"/>
        <end position="20"/>
    </location>
</feature>
<protein>
    <recommendedName>
        <fullName evidence="7">Cleavage/polyadenylation specificity factor A subunit C-terminal domain-containing protein</fullName>
    </recommendedName>
</protein>
<evidence type="ECO:0008006" key="7">
    <source>
        <dbReference type="Google" id="ProtNLM"/>
    </source>
</evidence>
<dbReference type="InterPro" id="IPR007123">
    <property type="entry name" value="Gelsolin-like_dom"/>
</dbReference>
<dbReference type="Gene3D" id="1.10.150.910">
    <property type="match status" value="1"/>
</dbReference>
<dbReference type="SUPFAM" id="SSF55753">
    <property type="entry name" value="Actin depolymerizing proteins"/>
    <property type="match status" value="3"/>
</dbReference>
<evidence type="ECO:0000313" key="6">
    <source>
        <dbReference type="Proteomes" id="UP000479000"/>
    </source>
</evidence>
<dbReference type="GO" id="GO:0005634">
    <property type="term" value="C:nucleus"/>
    <property type="evidence" value="ECO:0007669"/>
    <property type="project" value="InterPro"/>
</dbReference>
<name>A0A6H5HUE1_9HEMI</name>
<evidence type="ECO:0000256" key="1">
    <source>
        <dbReference type="SAM" id="MobiDB-lite"/>
    </source>
</evidence>
<organism evidence="5 6">
    <name type="scientific">Nesidiocoris tenuis</name>
    <dbReference type="NCBI Taxonomy" id="355587"/>
    <lineage>
        <taxon>Eukaryota</taxon>
        <taxon>Metazoa</taxon>
        <taxon>Ecdysozoa</taxon>
        <taxon>Arthropoda</taxon>
        <taxon>Hexapoda</taxon>
        <taxon>Insecta</taxon>
        <taxon>Pterygota</taxon>
        <taxon>Neoptera</taxon>
        <taxon>Paraneoptera</taxon>
        <taxon>Hemiptera</taxon>
        <taxon>Heteroptera</taxon>
        <taxon>Panheteroptera</taxon>
        <taxon>Cimicomorpha</taxon>
        <taxon>Miridae</taxon>
        <taxon>Dicyphina</taxon>
        <taxon>Nesidiocoris</taxon>
    </lineage>
</organism>
<dbReference type="InterPro" id="IPR004871">
    <property type="entry name" value="RSE1/DDB1/CPSF1_C"/>
</dbReference>
<feature type="domain" description="RSE1/DDB1/CPSF1 second beta-propeller" evidence="4">
    <location>
        <begin position="511"/>
        <end position="657"/>
    </location>
</feature>
<dbReference type="InterPro" id="IPR058543">
    <property type="entry name" value="Beta-prop_RSE1/DDB1/CPSF1_2nd"/>
</dbReference>
<dbReference type="Pfam" id="PF03178">
    <property type="entry name" value="CPSF_A"/>
    <property type="match status" value="1"/>
</dbReference>
<dbReference type="AlphaFoldDB" id="A0A6H5HUE1"/>
<dbReference type="GO" id="GO:0051015">
    <property type="term" value="F:actin filament binding"/>
    <property type="evidence" value="ECO:0007669"/>
    <property type="project" value="InterPro"/>
</dbReference>
<dbReference type="Proteomes" id="UP000479000">
    <property type="component" value="Unassembled WGS sequence"/>
</dbReference>